<proteinExistence type="predicted"/>
<evidence type="ECO:0000256" key="2">
    <source>
        <dbReference type="SAM" id="Coils"/>
    </source>
</evidence>
<dbReference type="GO" id="GO:0035539">
    <property type="term" value="F:8-oxo-7,8-dihydrodeoxyguanosine triphosphate pyrophosphatase activity"/>
    <property type="evidence" value="ECO:0007669"/>
    <property type="project" value="TreeGrafter"/>
</dbReference>
<dbReference type="GO" id="GO:0009307">
    <property type="term" value="P:DNA restriction-modification system"/>
    <property type="evidence" value="ECO:0007669"/>
    <property type="project" value="InterPro"/>
</dbReference>
<dbReference type="SUPFAM" id="SSF55811">
    <property type="entry name" value="Nudix"/>
    <property type="match status" value="1"/>
</dbReference>
<feature type="domain" description="Nudix hydrolase" evidence="4">
    <location>
        <begin position="74"/>
        <end position="212"/>
    </location>
</feature>
<dbReference type="PANTHER" id="PTHR16099:SF5">
    <property type="entry name" value="NUCLEOTIDE TRIPHOSPHATE DIPHOSPHATASE NUDT15"/>
    <property type="match status" value="1"/>
</dbReference>
<dbReference type="PANTHER" id="PTHR16099">
    <property type="entry name" value="8-OXO-DGTP DIPHOSPHATES NUDT15"/>
    <property type="match status" value="1"/>
</dbReference>
<dbReference type="InterPro" id="IPR007560">
    <property type="entry name" value="Restrct_endonuc_IV_Mrr"/>
</dbReference>
<dbReference type="Proteomes" id="UP000266673">
    <property type="component" value="Unassembled WGS sequence"/>
</dbReference>
<dbReference type="InterPro" id="IPR000086">
    <property type="entry name" value="NUDIX_hydrolase_dom"/>
</dbReference>
<reference evidence="5 6" key="1">
    <citation type="submission" date="2018-06" db="EMBL/GenBank/DDBJ databases">
        <title>Comparative genomics reveals the genomic features of Rhizophagus irregularis, R. cerebriforme, R. diaphanum and Gigaspora rosea, and their symbiotic lifestyle signature.</title>
        <authorList>
            <person name="Morin E."/>
            <person name="San Clemente H."/>
            <person name="Chen E.C.H."/>
            <person name="De La Providencia I."/>
            <person name="Hainaut M."/>
            <person name="Kuo A."/>
            <person name="Kohler A."/>
            <person name="Murat C."/>
            <person name="Tang N."/>
            <person name="Roy S."/>
            <person name="Loubradou J."/>
            <person name="Henrissat B."/>
            <person name="Grigoriev I.V."/>
            <person name="Corradi N."/>
            <person name="Roux C."/>
            <person name="Martin F.M."/>
        </authorList>
    </citation>
    <scope>NUCLEOTIDE SEQUENCE [LARGE SCALE GENOMIC DNA]</scope>
    <source>
        <strain evidence="5 6">DAOM 194757</strain>
    </source>
</reference>
<keyword evidence="3" id="KW-0472">Membrane</keyword>
<keyword evidence="1" id="KW-0378">Hydrolase</keyword>
<dbReference type="SUPFAM" id="SSF56672">
    <property type="entry name" value="DNA/RNA polymerases"/>
    <property type="match status" value="1"/>
</dbReference>
<dbReference type="SUPFAM" id="SSF52980">
    <property type="entry name" value="Restriction endonuclease-like"/>
    <property type="match status" value="1"/>
</dbReference>
<comment type="caution">
    <text evidence="5">The sequence shown here is derived from an EMBL/GenBank/DDBJ whole genome shotgun (WGS) entry which is preliminary data.</text>
</comment>
<dbReference type="InterPro" id="IPR015797">
    <property type="entry name" value="NUDIX_hydrolase-like_dom_sf"/>
</dbReference>
<dbReference type="InterPro" id="IPR043502">
    <property type="entry name" value="DNA/RNA_pol_sf"/>
</dbReference>
<dbReference type="EMBL" id="QKWP01001787">
    <property type="protein sequence ID" value="RIB06613.1"/>
    <property type="molecule type" value="Genomic_DNA"/>
</dbReference>
<gene>
    <name evidence="5" type="ORF">C2G38_2253109</name>
</gene>
<organism evidence="5 6">
    <name type="scientific">Gigaspora rosea</name>
    <dbReference type="NCBI Taxonomy" id="44941"/>
    <lineage>
        <taxon>Eukaryota</taxon>
        <taxon>Fungi</taxon>
        <taxon>Fungi incertae sedis</taxon>
        <taxon>Mucoromycota</taxon>
        <taxon>Glomeromycotina</taxon>
        <taxon>Glomeromycetes</taxon>
        <taxon>Diversisporales</taxon>
        <taxon>Gigasporaceae</taxon>
        <taxon>Gigaspora</taxon>
    </lineage>
</organism>
<feature type="transmembrane region" description="Helical" evidence="3">
    <location>
        <begin position="431"/>
        <end position="454"/>
    </location>
</feature>
<dbReference type="GO" id="GO:0006302">
    <property type="term" value="P:double-strand break repair"/>
    <property type="evidence" value="ECO:0007669"/>
    <property type="project" value="UniProtKB-ARBA"/>
</dbReference>
<evidence type="ECO:0000313" key="5">
    <source>
        <dbReference type="EMBL" id="RIB06613.1"/>
    </source>
</evidence>
<protein>
    <recommendedName>
        <fullName evidence="4">Nudix hydrolase domain-containing protein</fullName>
    </recommendedName>
</protein>
<keyword evidence="2" id="KW-0175">Coiled coil</keyword>
<dbReference type="Gene3D" id="3.90.79.10">
    <property type="entry name" value="Nucleoside Triphosphate Pyrophosphohydrolase"/>
    <property type="match status" value="1"/>
</dbReference>
<dbReference type="Pfam" id="PF04471">
    <property type="entry name" value="Mrr_cat"/>
    <property type="match status" value="1"/>
</dbReference>
<dbReference type="Gene3D" id="3.40.1350.10">
    <property type="match status" value="1"/>
</dbReference>
<dbReference type="PROSITE" id="PS51462">
    <property type="entry name" value="NUDIX"/>
    <property type="match status" value="1"/>
</dbReference>
<evidence type="ECO:0000256" key="1">
    <source>
        <dbReference type="ARBA" id="ARBA00022801"/>
    </source>
</evidence>
<dbReference type="InterPro" id="IPR011856">
    <property type="entry name" value="tRNA_endonuc-like_dom_sf"/>
</dbReference>
<evidence type="ECO:0000256" key="3">
    <source>
        <dbReference type="SAM" id="Phobius"/>
    </source>
</evidence>
<name>A0A397UH20_9GLOM</name>
<sequence length="624" mass="72831">MAELEYNAAKTNYSQLASFTKKYFAFLNTLKEMRKHGFTIENESVLEKQIQLQLEINRNLMQQSQKVIDKIEEEVREFTLNVLVSPSKQVYLSRRNNPSKDFFNRIQVAGGHKRKDESFEECAIRETLEEANVAVKELNYVDIDEGFRVFPDKKECLFRTLIYFTILEDGKVPEQTEPANNDPWIPYDLKEFRNIENLTDSLSVKMDKIISAINSKFLTFSRKRKRKRVENESNVGSPEINITDFEEMITGEVGETVELNGVVDFNGGGGRRISNYKSGHDFEPIIRKLLETNGIIASEIKVSQGDNGIDIIATYNKNIILIQCKKVEKAISVHFLRNFESAISRYSNPLGIIVYDKDYLKSREHLTKKAENWLISSDLNVKVCNETELISLIKDYFSVEPEEKDLVITNWKLDEFNMGGFFAKNVTIDKLIMFLIYQFVIIFQFFAMILYIIFSLIRLNKNKYHSDVKDFLFGLTGQTYLRMAYEKTMFPASFYQSKQYCECVHVDYVELDRPDLLLKGIKTIKRNVAEFYKAVSEQLIWSSLGFESDQQISVREMDQKQITQSVISKYLDVENLPLHMFKLTAKYDPSFAPKVSVRDFHNKERYKELKEEAEKKKERDGRDR</sequence>
<dbReference type="GO" id="GO:0003677">
    <property type="term" value="F:DNA binding"/>
    <property type="evidence" value="ECO:0007669"/>
    <property type="project" value="InterPro"/>
</dbReference>
<dbReference type="GO" id="GO:0005829">
    <property type="term" value="C:cytosol"/>
    <property type="evidence" value="ECO:0007669"/>
    <property type="project" value="TreeGrafter"/>
</dbReference>
<dbReference type="CDD" id="cd02883">
    <property type="entry name" value="NUDIX_Hydrolase"/>
    <property type="match status" value="1"/>
</dbReference>
<dbReference type="PROSITE" id="PS00893">
    <property type="entry name" value="NUDIX_BOX"/>
    <property type="match status" value="1"/>
</dbReference>
<dbReference type="Pfam" id="PF00293">
    <property type="entry name" value="NUDIX"/>
    <property type="match status" value="1"/>
</dbReference>
<dbReference type="AlphaFoldDB" id="A0A397UH20"/>
<accession>A0A397UH20</accession>
<keyword evidence="3" id="KW-0812">Transmembrane</keyword>
<feature type="coiled-coil region" evidence="2">
    <location>
        <begin position="54"/>
        <end position="81"/>
    </location>
</feature>
<evidence type="ECO:0000259" key="4">
    <source>
        <dbReference type="PROSITE" id="PS51462"/>
    </source>
</evidence>
<dbReference type="GO" id="GO:0006203">
    <property type="term" value="P:dGTP catabolic process"/>
    <property type="evidence" value="ECO:0007669"/>
    <property type="project" value="TreeGrafter"/>
</dbReference>
<dbReference type="InterPro" id="IPR020084">
    <property type="entry name" value="NUDIX_hydrolase_CS"/>
</dbReference>
<evidence type="ECO:0000313" key="6">
    <source>
        <dbReference type="Proteomes" id="UP000266673"/>
    </source>
</evidence>
<keyword evidence="6" id="KW-1185">Reference proteome</keyword>
<dbReference type="InterPro" id="IPR011335">
    <property type="entry name" value="Restrct_endonuc-II-like"/>
</dbReference>
<dbReference type="GO" id="GO:0004519">
    <property type="term" value="F:endonuclease activity"/>
    <property type="evidence" value="ECO:0007669"/>
    <property type="project" value="InterPro"/>
</dbReference>
<keyword evidence="3" id="KW-1133">Transmembrane helix</keyword>
<dbReference type="OrthoDB" id="447842at2759"/>